<keyword evidence="2" id="KW-0808">Transferase</keyword>
<name>A0A081C001_VECG1</name>
<evidence type="ECO:0000313" key="3">
    <source>
        <dbReference type="Proteomes" id="UP000030661"/>
    </source>
</evidence>
<evidence type="ECO:0000313" key="2">
    <source>
        <dbReference type="EMBL" id="GAK57906.1"/>
    </source>
</evidence>
<dbReference type="EMBL" id="DF820466">
    <property type="protein sequence ID" value="GAK57906.1"/>
    <property type="molecule type" value="Genomic_DNA"/>
</dbReference>
<organism evidence="2">
    <name type="scientific">Vecturithrix granuli</name>
    <dbReference type="NCBI Taxonomy" id="1499967"/>
    <lineage>
        <taxon>Bacteria</taxon>
        <taxon>Candidatus Moduliflexota</taxon>
        <taxon>Candidatus Vecturitrichia</taxon>
        <taxon>Candidatus Vecturitrichales</taxon>
        <taxon>Candidatus Vecturitrichaceae</taxon>
        <taxon>Candidatus Vecturithrix</taxon>
    </lineage>
</organism>
<feature type="domain" description="Methyltransferase type 11" evidence="1">
    <location>
        <begin position="71"/>
        <end position="164"/>
    </location>
</feature>
<dbReference type="STRING" id="1499967.U27_04878"/>
<dbReference type="eggNOG" id="COG2226">
    <property type="taxonomic scope" value="Bacteria"/>
</dbReference>
<dbReference type="HOGENOM" id="CLU_1164067_0_0_0"/>
<dbReference type="Gene3D" id="3.40.50.150">
    <property type="entry name" value="Vaccinia Virus protein VP39"/>
    <property type="match status" value="1"/>
</dbReference>
<keyword evidence="2" id="KW-0489">Methyltransferase</keyword>
<dbReference type="SUPFAM" id="SSF53335">
    <property type="entry name" value="S-adenosyl-L-methionine-dependent methyltransferases"/>
    <property type="match status" value="1"/>
</dbReference>
<sequence>MTQIFKMLIKKIQKRFQTLKRILYQGRSERNNKPNPKDYSSLLGKGSVVPCQIEAYFLALNHYVDEGASVLDVGFGLGYGLNILAIKAKAVSGVDVDAKAYKYCQDTLVGRNPRLVYLDVYDGYTLPFPDGAFNVVTCVDVIEHVEDYDRFIKELLRVTQKGVFFSTPNRRPEYTNPDGTPKNYWHLREWSFDEFGTILRKHGEIEWNMLNGPFEGPFYRSQTVQSDTLTLSPFLFKI</sequence>
<accession>A0A081C001</accession>
<gene>
    <name evidence="2" type="ORF">U27_04878</name>
</gene>
<dbReference type="Pfam" id="PF08241">
    <property type="entry name" value="Methyltransf_11"/>
    <property type="match status" value="1"/>
</dbReference>
<evidence type="ECO:0000259" key="1">
    <source>
        <dbReference type="Pfam" id="PF08241"/>
    </source>
</evidence>
<reference evidence="2" key="1">
    <citation type="journal article" date="2015" name="PeerJ">
        <title>First genomic representation of candidate bacterial phylum KSB3 points to enhanced environmental sensing as a trigger of wastewater bulking.</title>
        <authorList>
            <person name="Sekiguchi Y."/>
            <person name="Ohashi A."/>
            <person name="Parks D.H."/>
            <person name="Yamauchi T."/>
            <person name="Tyson G.W."/>
            <person name="Hugenholtz P."/>
        </authorList>
    </citation>
    <scope>NUCLEOTIDE SEQUENCE [LARGE SCALE GENOMIC DNA]</scope>
</reference>
<dbReference type="InterPro" id="IPR013216">
    <property type="entry name" value="Methyltransf_11"/>
</dbReference>
<keyword evidence="3" id="KW-1185">Reference proteome</keyword>
<dbReference type="Proteomes" id="UP000030661">
    <property type="component" value="Unassembled WGS sequence"/>
</dbReference>
<proteinExistence type="predicted"/>
<dbReference type="GO" id="GO:0032259">
    <property type="term" value="P:methylation"/>
    <property type="evidence" value="ECO:0007669"/>
    <property type="project" value="UniProtKB-KW"/>
</dbReference>
<protein>
    <submittedName>
        <fullName evidence="2">Methyltransferase type 11</fullName>
    </submittedName>
</protein>
<dbReference type="AlphaFoldDB" id="A0A081C001"/>
<dbReference type="InterPro" id="IPR029063">
    <property type="entry name" value="SAM-dependent_MTases_sf"/>
</dbReference>
<dbReference type="GO" id="GO:0008757">
    <property type="term" value="F:S-adenosylmethionine-dependent methyltransferase activity"/>
    <property type="evidence" value="ECO:0007669"/>
    <property type="project" value="InterPro"/>
</dbReference>